<gene>
    <name evidence="1" type="ORF">COV10_01110</name>
</gene>
<name>A0A2H0RF75_9BACT</name>
<dbReference type="AlphaFoldDB" id="A0A2H0RF75"/>
<dbReference type="EMBL" id="PCYI01000006">
    <property type="protein sequence ID" value="PIR45107.1"/>
    <property type="molecule type" value="Genomic_DNA"/>
</dbReference>
<sequence>MKRATKKTNVEPTTQDVLNAVSKFATRVEERFDGIDARFDGIDGRLSGHDKRFESLEEDVAYLKRNMVTKIYLDERVGELRGDITELVHKEDKKFVELVHTLEDKEVLSEEDAVRILGMPPFGLGQAAH</sequence>
<organism evidence="1 2">
    <name type="scientific">Candidatus Vogelbacteria bacterium CG10_big_fil_rev_8_21_14_0_10_51_16</name>
    <dbReference type="NCBI Taxonomy" id="1975045"/>
    <lineage>
        <taxon>Bacteria</taxon>
        <taxon>Candidatus Vogeliibacteriota</taxon>
    </lineage>
</organism>
<accession>A0A2H0RF75</accession>
<evidence type="ECO:0000313" key="1">
    <source>
        <dbReference type="EMBL" id="PIR45107.1"/>
    </source>
</evidence>
<protein>
    <submittedName>
        <fullName evidence="1">Uncharacterized protein</fullName>
    </submittedName>
</protein>
<evidence type="ECO:0000313" key="2">
    <source>
        <dbReference type="Proteomes" id="UP000228767"/>
    </source>
</evidence>
<proteinExistence type="predicted"/>
<dbReference type="Proteomes" id="UP000228767">
    <property type="component" value="Unassembled WGS sequence"/>
</dbReference>
<dbReference type="Gene3D" id="3.90.20.10">
    <property type="match status" value="1"/>
</dbReference>
<reference evidence="1 2" key="1">
    <citation type="submission" date="2017-09" db="EMBL/GenBank/DDBJ databases">
        <title>Depth-based differentiation of microbial function through sediment-hosted aquifers and enrichment of novel symbionts in the deep terrestrial subsurface.</title>
        <authorList>
            <person name="Probst A.J."/>
            <person name="Ladd B."/>
            <person name="Jarett J.K."/>
            <person name="Geller-Mcgrath D.E."/>
            <person name="Sieber C.M."/>
            <person name="Emerson J.B."/>
            <person name="Anantharaman K."/>
            <person name="Thomas B.C."/>
            <person name="Malmstrom R."/>
            <person name="Stieglmeier M."/>
            <person name="Klingl A."/>
            <person name="Woyke T."/>
            <person name="Ryan C.M."/>
            <person name="Banfield J.F."/>
        </authorList>
    </citation>
    <scope>NUCLEOTIDE SEQUENCE [LARGE SCALE GENOMIC DNA]</scope>
    <source>
        <strain evidence="1">CG10_big_fil_rev_8_21_14_0_10_51_16</strain>
    </source>
</reference>
<comment type="caution">
    <text evidence="1">The sequence shown here is derived from an EMBL/GenBank/DDBJ whole genome shotgun (WGS) entry which is preliminary data.</text>
</comment>